<comment type="caution">
    <text evidence="1">The sequence shown here is derived from an EMBL/GenBank/DDBJ whole genome shotgun (WGS) entry which is preliminary data.</text>
</comment>
<sequence length="85" mass="9327">MKPNTRILDYTTLVQDGVLTLDDVPQDIKGAVTKWVRYLSGIQDETMVKDPDATKPAVEDKPVGYTPAKTGYITSGVLTTKKVTQ</sequence>
<organism evidence="1 2">
    <name type="scientific">Lactobacillus crispatus</name>
    <dbReference type="NCBI Taxonomy" id="47770"/>
    <lineage>
        <taxon>Bacteria</taxon>
        <taxon>Bacillati</taxon>
        <taxon>Bacillota</taxon>
        <taxon>Bacilli</taxon>
        <taxon>Lactobacillales</taxon>
        <taxon>Lactobacillaceae</taxon>
        <taxon>Lactobacillus</taxon>
    </lineage>
</organism>
<evidence type="ECO:0000313" key="2">
    <source>
        <dbReference type="Proteomes" id="UP000289808"/>
    </source>
</evidence>
<protein>
    <submittedName>
        <fullName evidence="1">Uncharacterized protein</fullName>
    </submittedName>
</protein>
<dbReference type="AlphaFoldDB" id="A0A4Q0LLB9"/>
<dbReference type="Proteomes" id="UP000289808">
    <property type="component" value="Unassembled WGS sequence"/>
</dbReference>
<name>A0A4Q0LLB9_9LACO</name>
<reference evidence="1 2" key="1">
    <citation type="submission" date="2019-01" db="EMBL/GenBank/DDBJ databases">
        <title>The genome sequence of Lactobacillus crispatus L49.</title>
        <authorList>
            <person name="Zhong J."/>
            <person name="Zhang J."/>
        </authorList>
    </citation>
    <scope>NUCLEOTIDE SEQUENCE [LARGE SCALE GENOMIC DNA]</scope>
    <source>
        <strain evidence="1 2">L49</strain>
    </source>
</reference>
<proteinExistence type="predicted"/>
<gene>
    <name evidence="1" type="ORF">ERD32_12630</name>
</gene>
<dbReference type="RefSeq" id="WP_128734232.1">
    <property type="nucleotide sequence ID" value="NZ_SCLX01000159.1"/>
</dbReference>
<accession>A0A4Q0LLB9</accession>
<evidence type="ECO:0000313" key="1">
    <source>
        <dbReference type="EMBL" id="RXF53152.1"/>
    </source>
</evidence>
<dbReference type="EMBL" id="SCLX01000159">
    <property type="protein sequence ID" value="RXF53152.1"/>
    <property type="molecule type" value="Genomic_DNA"/>
</dbReference>